<dbReference type="GO" id="GO:0007015">
    <property type="term" value="P:actin filament organization"/>
    <property type="evidence" value="ECO:0007669"/>
    <property type="project" value="TreeGrafter"/>
</dbReference>
<dbReference type="Gene3D" id="2.30.42.10">
    <property type="match status" value="1"/>
</dbReference>
<keyword evidence="5 6" id="KW-0009">Actin-binding</keyword>
<dbReference type="Gene3D" id="3.40.850.10">
    <property type="entry name" value="Kinesin motor domain"/>
    <property type="match status" value="1"/>
</dbReference>
<dbReference type="PROSITE" id="PS51456">
    <property type="entry name" value="MYOSIN_MOTOR"/>
    <property type="match status" value="1"/>
</dbReference>
<dbReference type="InterPro" id="IPR027417">
    <property type="entry name" value="P-loop_NTPase"/>
</dbReference>
<dbReference type="GO" id="GO:0005524">
    <property type="term" value="F:ATP binding"/>
    <property type="evidence" value="ECO:0007669"/>
    <property type="project" value="UniProtKB-UniRule"/>
</dbReference>
<feature type="region of interest" description="Disordered" evidence="7">
    <location>
        <begin position="608"/>
        <end position="655"/>
    </location>
</feature>
<evidence type="ECO:0000256" key="6">
    <source>
        <dbReference type="PROSITE-ProRule" id="PRU00782"/>
    </source>
</evidence>
<evidence type="ECO:0000256" key="4">
    <source>
        <dbReference type="ARBA" id="ARBA00023175"/>
    </source>
</evidence>
<dbReference type="Gene3D" id="1.20.120.720">
    <property type="entry name" value="Myosin VI head, motor domain, U50 subdomain"/>
    <property type="match status" value="1"/>
</dbReference>
<dbReference type="Pfam" id="PF00063">
    <property type="entry name" value="Myosin_head"/>
    <property type="match status" value="1"/>
</dbReference>
<comment type="caution">
    <text evidence="10">The sequence shown here is derived from an EMBL/GenBank/DDBJ whole genome shotgun (WGS) entry which is preliminary data.</text>
</comment>
<evidence type="ECO:0000256" key="7">
    <source>
        <dbReference type="SAM" id="MobiDB-lite"/>
    </source>
</evidence>
<dbReference type="InterPro" id="IPR000048">
    <property type="entry name" value="IQ_motif_EF-hand-BS"/>
</dbReference>
<evidence type="ECO:0000259" key="9">
    <source>
        <dbReference type="PROSITE" id="PS51456"/>
    </source>
</evidence>
<dbReference type="PROSITE" id="PS50096">
    <property type="entry name" value="IQ"/>
    <property type="match status" value="1"/>
</dbReference>
<dbReference type="GO" id="GO:0016020">
    <property type="term" value="C:membrane"/>
    <property type="evidence" value="ECO:0007669"/>
    <property type="project" value="TreeGrafter"/>
</dbReference>
<feature type="domain" description="Myosin motor" evidence="9">
    <location>
        <begin position="61"/>
        <end position="791"/>
    </location>
</feature>
<dbReference type="GO" id="GO:0051015">
    <property type="term" value="F:actin filament binding"/>
    <property type="evidence" value="ECO:0007669"/>
    <property type="project" value="TreeGrafter"/>
</dbReference>
<sequence length="1310" mass="145854">MDVGASVWVMVADVWQRATVVRTSATSVQCTIQGEKDGNARIVDIPLPHVELCNPDDASSDSMDDLTSLVHLHEPAILHALETRFARGEVYTRTGAILIAVNPFCKLSLYTNTVQQAYMNQGMLESHGDKTQQQEQSLPPHVYQVGDTAYRSMLVNQDAHNILVSGESGAGKTETTKILLTYVAALSSSAAQTGGIRQRVLDSNPVLEAFGNAQTTRNTNSSRFGKFIRLGFDASGGLIGASISTYLLERVRLVSQMAGERNFHIFYELMAGVSLADRMKWQLDAPLESFHYLNQSGCLTRLDGQDDAKLFATTQAAMTTIGLLPSEQTWVFQLLAAILHLGNVKFAKKGHDGSRIADTSTIKAKFVCDLLGVADTAAFEKALCTREIIAGFEPVTMAVTVDRAMDTRDTLAKTIYARIFDYLVDRINGAMVTSVPALQLGVVDIFGFEILATNSLEQLCINFANEKLQQLFARFVFEMEQREYQDEAIPWTFVDYPTNEACISLFESRPCGLWNLLDEQARLPKGSDRTLATKFYDAFLSHDRFNASKLDQAHGAFTITHYAGPVTYKTQGFCAKNKDPVPHEALSALTFSSHDFVADLFEDWHPHDQALPPPAASSTAISARNSYTGGRFPGPSPRNSSNRSSLTGGRPSLQRSSLSSASVLSSTVCLTFKMQLSSLLATLETSTPHFIRCIKPNDTMVPSVFNPIRVRDQLRCGGLVEITRIARLGYPVRMLHDFFLRTFGALGPSEAADTRELVKALALPGLLLGVTKVFMTQEAHESLQALLSKRRVAAATLLQSYVRLHVARTAFVSQRCAAIYIQALVRRRQAVANYKTIRHATILLQAMVRRRQSEVSYQKARHKIILVQSIARRWLAGRLCRLRLRAIVRIQRAWAAIYRARVAQLALACAQHEASTRIQHAFRKKLKEWAVQRDNASFMTDEPETEIHSDHNQEDDDDILDEKVLSPLLKNYTLEWTDRVLGLSFDVSFSSPVVRRVHTSLSACDDITRVQKGDRLIALGSETIRPHDNFRELLLNMAPPVVLTFAPAGGSIPKFSTEMVTLGLAKRPRSMSDVAPDEFDVIVEDASFSWSPYKTHSAMVPMVHGFAGDATTNPGLEKLQASDVLVQVGAVSTASMSYKDALMRLKDAERPLVLRFQVGARRPNSWADHVVVTWSKGSLGVEWKWDTVFHQGLEIQRIHPNGLIAQQNGLQVGDILLEINHQDTRALGFDATQKMLTEHQPTPIQLTFRHMPAWKHQAKVALRVASKMLVRTQESWDDHGDTIQRVVLGILLYCLIFWLDEILFFPLRFI</sequence>
<reference evidence="10 11" key="1">
    <citation type="submission" date="2019-07" db="EMBL/GenBank/DDBJ databases">
        <title>Genomics analysis of Aphanomyces spp. identifies a new class of oomycete effector associated with host adaptation.</title>
        <authorList>
            <person name="Gaulin E."/>
        </authorList>
    </citation>
    <scope>NUCLEOTIDE SEQUENCE [LARGE SCALE GENOMIC DNA]</scope>
    <source>
        <strain evidence="10 11">ATCC 201684</strain>
    </source>
</reference>
<evidence type="ECO:0008006" key="12">
    <source>
        <dbReference type="Google" id="ProtNLM"/>
    </source>
</evidence>
<dbReference type="PANTHER" id="PTHR13140:SF845">
    <property type="entry name" value="MYOSIN-LIKE PROTEIN"/>
    <property type="match status" value="1"/>
</dbReference>
<evidence type="ECO:0000256" key="3">
    <source>
        <dbReference type="ARBA" id="ARBA00023123"/>
    </source>
</evidence>
<evidence type="ECO:0000259" key="8">
    <source>
        <dbReference type="PROSITE" id="PS50106"/>
    </source>
</evidence>
<dbReference type="PRINTS" id="PR00193">
    <property type="entry name" value="MYOSINHEAVY"/>
</dbReference>
<keyword evidence="3 6" id="KW-0518">Myosin</keyword>
<dbReference type="InterPro" id="IPR036034">
    <property type="entry name" value="PDZ_sf"/>
</dbReference>
<dbReference type="Pfam" id="PF00595">
    <property type="entry name" value="PDZ"/>
    <property type="match status" value="1"/>
</dbReference>
<dbReference type="GO" id="GO:0005737">
    <property type="term" value="C:cytoplasm"/>
    <property type="evidence" value="ECO:0007669"/>
    <property type="project" value="TreeGrafter"/>
</dbReference>
<dbReference type="Gene3D" id="1.20.58.530">
    <property type="match status" value="1"/>
</dbReference>
<evidence type="ECO:0000256" key="1">
    <source>
        <dbReference type="ARBA" id="ARBA00022741"/>
    </source>
</evidence>
<dbReference type="Gene3D" id="1.20.5.4820">
    <property type="match status" value="1"/>
</dbReference>
<keyword evidence="2 6" id="KW-0067">ATP-binding</keyword>
<dbReference type="VEuPathDB" id="FungiDB:AeMF1_020182"/>
<organism evidence="10 11">
    <name type="scientific">Aphanomyces euteiches</name>
    <dbReference type="NCBI Taxonomy" id="100861"/>
    <lineage>
        <taxon>Eukaryota</taxon>
        <taxon>Sar</taxon>
        <taxon>Stramenopiles</taxon>
        <taxon>Oomycota</taxon>
        <taxon>Saprolegniomycetes</taxon>
        <taxon>Saprolegniales</taxon>
        <taxon>Verrucalvaceae</taxon>
        <taxon>Aphanomyces</taxon>
    </lineage>
</organism>
<dbReference type="InterPro" id="IPR036961">
    <property type="entry name" value="Kinesin_motor_dom_sf"/>
</dbReference>
<evidence type="ECO:0000256" key="2">
    <source>
        <dbReference type="ARBA" id="ARBA00022840"/>
    </source>
</evidence>
<proteinExistence type="inferred from homology"/>
<name>A0A6G0XQT0_9STRA</name>
<dbReference type="InterPro" id="IPR001609">
    <property type="entry name" value="Myosin_head_motor_dom-like"/>
</dbReference>
<dbReference type="SUPFAM" id="SSF50156">
    <property type="entry name" value="PDZ domain-like"/>
    <property type="match status" value="1"/>
</dbReference>
<keyword evidence="4 6" id="KW-0505">Motor protein</keyword>
<feature type="region of interest" description="Actin-binding" evidence="6">
    <location>
        <begin position="676"/>
        <end position="698"/>
    </location>
</feature>
<dbReference type="GO" id="GO:0000146">
    <property type="term" value="F:microfilament motor activity"/>
    <property type="evidence" value="ECO:0007669"/>
    <property type="project" value="TreeGrafter"/>
</dbReference>
<evidence type="ECO:0000313" key="10">
    <source>
        <dbReference type="EMBL" id="KAF0742883.1"/>
    </source>
</evidence>
<dbReference type="Proteomes" id="UP000481153">
    <property type="component" value="Unassembled WGS sequence"/>
</dbReference>
<evidence type="ECO:0000256" key="5">
    <source>
        <dbReference type="ARBA" id="ARBA00023203"/>
    </source>
</evidence>
<dbReference type="PANTHER" id="PTHR13140">
    <property type="entry name" value="MYOSIN"/>
    <property type="match status" value="1"/>
</dbReference>
<dbReference type="GO" id="GO:0016459">
    <property type="term" value="C:myosin complex"/>
    <property type="evidence" value="ECO:0007669"/>
    <property type="project" value="UniProtKB-KW"/>
</dbReference>
<keyword evidence="1 6" id="KW-0547">Nucleotide-binding</keyword>
<dbReference type="Gene3D" id="1.10.10.820">
    <property type="match status" value="1"/>
</dbReference>
<feature type="domain" description="PDZ" evidence="8">
    <location>
        <begin position="1175"/>
        <end position="1238"/>
    </location>
</feature>
<keyword evidence="11" id="KW-1185">Reference proteome</keyword>
<dbReference type="EMBL" id="VJMJ01000023">
    <property type="protein sequence ID" value="KAF0742883.1"/>
    <property type="molecule type" value="Genomic_DNA"/>
</dbReference>
<dbReference type="FunFam" id="1.10.10.820:FF:000001">
    <property type="entry name" value="Myosin heavy chain"/>
    <property type="match status" value="1"/>
</dbReference>
<gene>
    <name evidence="10" type="ORF">Ae201684_002279</name>
</gene>
<accession>A0A6G0XQT0</accession>
<protein>
    <recommendedName>
        <fullName evidence="12">Myosin motor domain-containing protein</fullName>
    </recommendedName>
</protein>
<evidence type="ECO:0000313" key="11">
    <source>
        <dbReference type="Proteomes" id="UP000481153"/>
    </source>
</evidence>
<comment type="similarity">
    <text evidence="6">Belongs to the TRAFAC class myosin-kinesin ATPase superfamily. Myosin family.</text>
</comment>
<dbReference type="PROSITE" id="PS50106">
    <property type="entry name" value="PDZ"/>
    <property type="match status" value="1"/>
</dbReference>
<dbReference type="SUPFAM" id="SSF52540">
    <property type="entry name" value="P-loop containing nucleoside triphosphate hydrolases"/>
    <property type="match status" value="1"/>
</dbReference>
<feature type="binding site" evidence="6">
    <location>
        <begin position="166"/>
        <end position="173"/>
    </location>
    <ligand>
        <name>ATP</name>
        <dbReference type="ChEBI" id="CHEBI:30616"/>
    </ligand>
</feature>
<dbReference type="SMART" id="SM00242">
    <property type="entry name" value="MYSc"/>
    <property type="match status" value="1"/>
</dbReference>
<dbReference type="SMART" id="SM00228">
    <property type="entry name" value="PDZ"/>
    <property type="match status" value="2"/>
</dbReference>
<dbReference type="SMART" id="SM00015">
    <property type="entry name" value="IQ"/>
    <property type="match status" value="4"/>
</dbReference>
<dbReference type="InterPro" id="IPR001478">
    <property type="entry name" value="PDZ"/>
</dbReference>